<evidence type="ECO:0000313" key="2">
    <source>
        <dbReference type="EMBL" id="MBS4101242.1"/>
    </source>
</evidence>
<dbReference type="EMBL" id="LR131273">
    <property type="protein sequence ID" value="VDR38903.1"/>
    <property type="molecule type" value="Genomic_DNA"/>
</dbReference>
<dbReference type="RefSeq" id="WP_126196065.1">
    <property type="nucleotide sequence ID" value="NZ_CP085954.1"/>
</dbReference>
<sequence>MGSTDSPERPAAGERPERGRKAVPLRIDPEVYRALAKWAADDLRSVNAQIEFLLRRALDDAGRMPAKARPMRRPGRPPANPDQRSSSLPDE</sequence>
<proteinExistence type="predicted"/>
<feature type="region of interest" description="Disordered" evidence="1">
    <location>
        <begin position="58"/>
        <end position="91"/>
    </location>
</feature>
<evidence type="ECO:0000313" key="5">
    <source>
        <dbReference type="Proteomes" id="UP000676853"/>
    </source>
</evidence>
<keyword evidence="5" id="KW-1185">Reference proteome</keyword>
<evidence type="ECO:0000313" key="4">
    <source>
        <dbReference type="Proteomes" id="UP000271626"/>
    </source>
</evidence>
<dbReference type="GO" id="GO:0006355">
    <property type="term" value="P:regulation of DNA-templated transcription"/>
    <property type="evidence" value="ECO:0007669"/>
    <property type="project" value="InterPro"/>
</dbReference>
<feature type="region of interest" description="Disordered" evidence="1">
    <location>
        <begin position="1"/>
        <end position="23"/>
    </location>
</feature>
<reference evidence="3 4" key="1">
    <citation type="submission" date="2018-12" db="EMBL/GenBank/DDBJ databases">
        <authorList>
            <consortium name="Pathogen Informatics"/>
        </authorList>
    </citation>
    <scope>NUCLEOTIDE SEQUENCE [LARGE SCALE GENOMIC DNA]</scope>
    <source>
        <strain evidence="3 4">NCTC10741</strain>
    </source>
</reference>
<dbReference type="InterPro" id="IPR013321">
    <property type="entry name" value="Arc_rbn_hlx_hlx"/>
</dbReference>
<evidence type="ECO:0000256" key="1">
    <source>
        <dbReference type="SAM" id="MobiDB-lite"/>
    </source>
</evidence>
<evidence type="ECO:0008006" key="6">
    <source>
        <dbReference type="Google" id="ProtNLM"/>
    </source>
</evidence>
<dbReference type="InterPro" id="IPR010985">
    <property type="entry name" value="Ribbon_hlx_hlx"/>
</dbReference>
<feature type="compositionally biased region" description="Polar residues" evidence="1">
    <location>
        <begin position="82"/>
        <end position="91"/>
    </location>
</feature>
<gene>
    <name evidence="2" type="ORF">KFZ73_08315</name>
    <name evidence="3" type="ORF">NCTC10741_02036</name>
</gene>
<dbReference type="Gene3D" id="1.10.1220.10">
    <property type="entry name" value="Met repressor-like"/>
    <property type="match status" value="1"/>
</dbReference>
<feature type="compositionally biased region" description="Basic and acidic residues" evidence="1">
    <location>
        <begin position="1"/>
        <end position="20"/>
    </location>
</feature>
<evidence type="ECO:0000313" key="3">
    <source>
        <dbReference type="EMBL" id="VDR38903.1"/>
    </source>
</evidence>
<dbReference type="AlphaFoldDB" id="A0A3P8MDJ2"/>
<dbReference type="OrthoDB" id="9812601at2"/>
<organism evidence="3 4">
    <name type="scientific">Tsukamurella paurometabola</name>
    <name type="common">Corynebacterium paurometabolum</name>
    <dbReference type="NCBI Taxonomy" id="2061"/>
    <lineage>
        <taxon>Bacteria</taxon>
        <taxon>Bacillati</taxon>
        <taxon>Actinomycetota</taxon>
        <taxon>Actinomycetes</taxon>
        <taxon>Mycobacteriales</taxon>
        <taxon>Tsukamurellaceae</taxon>
        <taxon>Tsukamurella</taxon>
    </lineage>
</organism>
<accession>A0A3P8MDJ2</accession>
<dbReference type="EMBL" id="JAGXOE010000013">
    <property type="protein sequence ID" value="MBS4101242.1"/>
    <property type="molecule type" value="Genomic_DNA"/>
</dbReference>
<name>A0A3P8MDJ2_TSUPA</name>
<protein>
    <recommendedName>
        <fullName evidence="6">CopG-like ribbon-helix-helix domain-containing protein</fullName>
    </recommendedName>
</protein>
<dbReference type="Proteomes" id="UP000676853">
    <property type="component" value="Unassembled WGS sequence"/>
</dbReference>
<reference evidence="2 5" key="2">
    <citation type="submission" date="2021-04" db="EMBL/GenBank/DDBJ databases">
        <title>Whole genome sequence analysis of a thiophenic sulfur metabolizing bacteria.</title>
        <authorList>
            <person name="Akhtar N."/>
            <person name="Akram J."/>
            <person name="Aslam A."/>
        </authorList>
    </citation>
    <scope>NUCLEOTIDE SEQUENCE [LARGE SCALE GENOMIC DNA]</scope>
    <source>
        <strain evidence="2 5">3OW</strain>
    </source>
</reference>
<dbReference type="SUPFAM" id="SSF47598">
    <property type="entry name" value="Ribbon-helix-helix"/>
    <property type="match status" value="1"/>
</dbReference>
<dbReference type="Proteomes" id="UP000271626">
    <property type="component" value="Chromosome"/>
</dbReference>